<evidence type="ECO:0000313" key="2">
    <source>
        <dbReference type="Proteomes" id="UP001138997"/>
    </source>
</evidence>
<evidence type="ECO:0000313" key="1">
    <source>
        <dbReference type="EMBL" id="MCD5311312.1"/>
    </source>
</evidence>
<dbReference type="Proteomes" id="UP001138997">
    <property type="component" value="Unassembled WGS sequence"/>
</dbReference>
<name>A0A9X1N9Z4_9ACTN</name>
<accession>A0A9X1N9Z4</accession>
<proteinExistence type="predicted"/>
<dbReference type="RefSeq" id="WP_231440490.1">
    <property type="nucleotide sequence ID" value="NZ_JAJOMB010000004.1"/>
</dbReference>
<comment type="caution">
    <text evidence="1">The sequence shown here is derived from an EMBL/GenBank/DDBJ whole genome shotgun (WGS) entry which is preliminary data.</text>
</comment>
<reference evidence="1" key="1">
    <citation type="submission" date="2021-11" db="EMBL/GenBank/DDBJ databases">
        <title>Streptomyces corallinus and Kineosporia corallina sp. nov., two new coral-derived marine actinobacteria.</title>
        <authorList>
            <person name="Buangrab K."/>
            <person name="Sutthacheep M."/>
            <person name="Yeemin T."/>
            <person name="Harunari E."/>
            <person name="Igarashi Y."/>
            <person name="Sripreechasak P."/>
            <person name="Kanchanasin P."/>
            <person name="Tanasupawat S."/>
            <person name="Phongsopitanun W."/>
        </authorList>
    </citation>
    <scope>NUCLEOTIDE SEQUENCE</scope>
    <source>
        <strain evidence="1">JCM 31032</strain>
    </source>
</reference>
<gene>
    <name evidence="1" type="ORF">LR394_10410</name>
</gene>
<dbReference type="EMBL" id="JAJOMB010000004">
    <property type="protein sequence ID" value="MCD5311312.1"/>
    <property type="molecule type" value="Genomic_DNA"/>
</dbReference>
<organism evidence="1 2">
    <name type="scientific">Kineosporia babensis</name>
    <dbReference type="NCBI Taxonomy" id="499548"/>
    <lineage>
        <taxon>Bacteria</taxon>
        <taxon>Bacillati</taxon>
        <taxon>Actinomycetota</taxon>
        <taxon>Actinomycetes</taxon>
        <taxon>Kineosporiales</taxon>
        <taxon>Kineosporiaceae</taxon>
        <taxon>Kineosporia</taxon>
    </lineage>
</organism>
<dbReference type="AlphaFoldDB" id="A0A9X1N9Z4"/>
<protein>
    <submittedName>
        <fullName evidence="1">Uncharacterized protein</fullName>
    </submittedName>
</protein>
<keyword evidence="2" id="KW-1185">Reference proteome</keyword>
<sequence length="61" mass="7007">MDWAALVISRERALRENRSALPDAEVRPERAGRKFRPFAWSARRLRRFRAGSGAEGDHAND</sequence>